<dbReference type="Gene3D" id="3.30.70.100">
    <property type="match status" value="1"/>
</dbReference>
<gene>
    <name evidence="2" type="ORF">UFOPK1788_00309</name>
</gene>
<reference evidence="2" key="1">
    <citation type="submission" date="2020-05" db="EMBL/GenBank/DDBJ databases">
        <authorList>
            <person name="Chiriac C."/>
            <person name="Salcher M."/>
            <person name="Ghai R."/>
            <person name="Kavagutti S V."/>
        </authorList>
    </citation>
    <scope>NUCLEOTIDE SEQUENCE</scope>
</reference>
<organism evidence="2">
    <name type="scientific">freshwater metagenome</name>
    <dbReference type="NCBI Taxonomy" id="449393"/>
    <lineage>
        <taxon>unclassified sequences</taxon>
        <taxon>metagenomes</taxon>
        <taxon>ecological metagenomes</taxon>
    </lineage>
</organism>
<dbReference type="SMART" id="SM00886">
    <property type="entry name" value="Dabb"/>
    <property type="match status" value="1"/>
</dbReference>
<evidence type="ECO:0000313" key="2">
    <source>
        <dbReference type="EMBL" id="CAB4587286.1"/>
    </source>
</evidence>
<evidence type="ECO:0000259" key="1">
    <source>
        <dbReference type="PROSITE" id="PS51502"/>
    </source>
</evidence>
<dbReference type="InterPro" id="IPR011008">
    <property type="entry name" value="Dimeric_a/b-barrel"/>
</dbReference>
<dbReference type="PANTHER" id="PTHR37832:SF1">
    <property type="entry name" value="STRESS-RESPONSE A_B BARREL DOMAIN-CONTAINING PROTEIN"/>
    <property type="match status" value="1"/>
</dbReference>
<dbReference type="SUPFAM" id="SSF54909">
    <property type="entry name" value="Dimeric alpha+beta barrel"/>
    <property type="match status" value="1"/>
</dbReference>
<feature type="domain" description="Stress-response A/B barrel" evidence="1">
    <location>
        <begin position="2"/>
        <end position="97"/>
    </location>
</feature>
<proteinExistence type="predicted"/>
<dbReference type="PROSITE" id="PS51502">
    <property type="entry name" value="S_R_A_B_BARREL"/>
    <property type="match status" value="1"/>
</dbReference>
<dbReference type="AlphaFoldDB" id="A0A6J6FEE2"/>
<dbReference type="Pfam" id="PF07876">
    <property type="entry name" value="Dabb"/>
    <property type="match status" value="1"/>
</dbReference>
<dbReference type="InterPro" id="IPR013097">
    <property type="entry name" value="Dabb"/>
</dbReference>
<dbReference type="PANTHER" id="PTHR37832">
    <property type="entry name" value="BLL2683 PROTEIN"/>
    <property type="match status" value="1"/>
</dbReference>
<accession>A0A6J6FEE2</accession>
<dbReference type="EMBL" id="CAEZUE010000024">
    <property type="protein sequence ID" value="CAB4587286.1"/>
    <property type="molecule type" value="Genomic_DNA"/>
</dbReference>
<name>A0A6J6FEE2_9ZZZZ</name>
<sequence>MIRHTVMWKLAATEPSERTSSVKSIRGALEALRGEIPGMSALTVSADLGGSDGNFDVILVTDHDSAEALEVYQKHPAHLEAAAVVKAHVSARACVDSAV</sequence>
<protein>
    <submittedName>
        <fullName evidence="2">Unannotated protein</fullName>
    </submittedName>
</protein>